<dbReference type="PANTHER" id="PTHR22091:SF1">
    <property type="entry name" value="COILED-COIL DOMAIN-CONTAINING PROTEIN 77"/>
    <property type="match status" value="1"/>
</dbReference>
<dbReference type="AlphaFoldDB" id="A0A433U725"/>
<dbReference type="PANTHER" id="PTHR22091">
    <property type="entry name" value="COILED-COIL DOMAIN-CONTAINING PROTEIN 77"/>
    <property type="match status" value="1"/>
</dbReference>
<keyword evidence="4" id="KW-1185">Reference proteome</keyword>
<organism evidence="3 4">
    <name type="scientific">Elysia chlorotica</name>
    <name type="common">Eastern emerald elysia</name>
    <name type="synonym">Sea slug</name>
    <dbReference type="NCBI Taxonomy" id="188477"/>
    <lineage>
        <taxon>Eukaryota</taxon>
        <taxon>Metazoa</taxon>
        <taxon>Spiralia</taxon>
        <taxon>Lophotrochozoa</taxon>
        <taxon>Mollusca</taxon>
        <taxon>Gastropoda</taxon>
        <taxon>Heterobranchia</taxon>
        <taxon>Euthyneura</taxon>
        <taxon>Panpulmonata</taxon>
        <taxon>Sacoglossa</taxon>
        <taxon>Placobranchoidea</taxon>
        <taxon>Plakobranchidae</taxon>
        <taxon>Elysia</taxon>
    </lineage>
</organism>
<feature type="coiled-coil region" evidence="1">
    <location>
        <begin position="396"/>
        <end position="487"/>
    </location>
</feature>
<evidence type="ECO:0000313" key="3">
    <source>
        <dbReference type="EMBL" id="RUS89617.1"/>
    </source>
</evidence>
<dbReference type="EMBL" id="RQTK01000051">
    <property type="protein sequence ID" value="RUS89617.1"/>
    <property type="molecule type" value="Genomic_DNA"/>
</dbReference>
<reference evidence="3 4" key="1">
    <citation type="submission" date="2019-01" db="EMBL/GenBank/DDBJ databases">
        <title>A draft genome assembly of the solar-powered sea slug Elysia chlorotica.</title>
        <authorList>
            <person name="Cai H."/>
            <person name="Li Q."/>
            <person name="Fang X."/>
            <person name="Li J."/>
            <person name="Curtis N.E."/>
            <person name="Altenburger A."/>
            <person name="Shibata T."/>
            <person name="Feng M."/>
            <person name="Maeda T."/>
            <person name="Schwartz J.A."/>
            <person name="Shigenobu S."/>
            <person name="Lundholm N."/>
            <person name="Nishiyama T."/>
            <person name="Yang H."/>
            <person name="Hasebe M."/>
            <person name="Li S."/>
            <person name="Pierce S.K."/>
            <person name="Wang J."/>
        </authorList>
    </citation>
    <scope>NUCLEOTIDE SEQUENCE [LARGE SCALE GENOMIC DNA]</scope>
    <source>
        <strain evidence="3">EC2010</strain>
        <tissue evidence="3">Whole organism of an adult</tissue>
    </source>
</reference>
<feature type="compositionally biased region" description="Polar residues" evidence="2">
    <location>
        <begin position="46"/>
        <end position="61"/>
    </location>
</feature>
<comment type="caution">
    <text evidence="3">The sequence shown here is derived from an EMBL/GenBank/DDBJ whole genome shotgun (WGS) entry which is preliminary data.</text>
</comment>
<feature type="compositionally biased region" description="Low complexity" evidence="2">
    <location>
        <begin position="220"/>
        <end position="233"/>
    </location>
</feature>
<dbReference type="Proteomes" id="UP000271974">
    <property type="component" value="Unassembled WGS sequence"/>
</dbReference>
<name>A0A433U725_ELYCH</name>
<evidence type="ECO:0000256" key="1">
    <source>
        <dbReference type="SAM" id="Coils"/>
    </source>
</evidence>
<evidence type="ECO:0000256" key="2">
    <source>
        <dbReference type="SAM" id="MobiDB-lite"/>
    </source>
</evidence>
<accession>A0A433U725</accession>
<evidence type="ECO:0008006" key="5">
    <source>
        <dbReference type="Google" id="ProtNLM"/>
    </source>
</evidence>
<keyword evidence="1" id="KW-0175">Coiled coil</keyword>
<feature type="compositionally biased region" description="Basic and acidic residues" evidence="2">
    <location>
        <begin position="62"/>
        <end position="73"/>
    </location>
</feature>
<sequence>MKNTNILVLDYAGKRIRPEMASHTNNRKPGKSPNNSRGDRLDLTRLNESMFQGLQPPNKSLDTNKHDEEKNLDDSGADLPNINQRLGHLRPSRELLEYYRKKIAEYDDEHDQLVCKLEEYKVAYEEQHTMQWELRQREEEIVELQKALSDMQIYLFQEREHVLRLYAENDRLKIRELEDKKKIQKLLALGGTTGSEVTYFMKEPPAVAIVEQKLKKRPQSANNVNNSAVPVASGSDANLKGGKRKQTADPDKRSTLIQLPEEKYAHENEVLSLQVESLQAQLAEQAKLSKERYEAMVEDRKVKEEEFETRRQRDEEKIRTLTEKLHKTQDLLYDSTKDFLELRFEGRAMERAWMVEKDRLLREMDVLRKQGNISLKESLMNTSLGSHAGKVDPDEVKSLELKLDQSHKLADNYREQVIQLEDELSRLREEGDVTREVFQDRSEKMTNRLKMMNTRYQDLERRRNLEVEGFKNDIKNLRARLKDVEKQLYKVTLGFTDDMDFKRPDDLDMQVLANVRRTAGRSKKLVGELKNLKSKVYGLENDLRHL</sequence>
<gene>
    <name evidence="3" type="ORF">EGW08_002635</name>
</gene>
<feature type="region of interest" description="Disordered" evidence="2">
    <location>
        <begin position="216"/>
        <end position="254"/>
    </location>
</feature>
<protein>
    <recommendedName>
        <fullName evidence="5">Coiled-coil domain-containing protein 77</fullName>
    </recommendedName>
</protein>
<dbReference type="STRING" id="188477.A0A433U725"/>
<dbReference type="OrthoDB" id="191169at2759"/>
<evidence type="ECO:0000313" key="4">
    <source>
        <dbReference type="Proteomes" id="UP000271974"/>
    </source>
</evidence>
<feature type="coiled-coil region" evidence="1">
    <location>
        <begin position="268"/>
        <end position="331"/>
    </location>
</feature>
<dbReference type="InterPro" id="IPR037696">
    <property type="entry name" value="CCDC77"/>
</dbReference>
<dbReference type="GO" id="GO:0005813">
    <property type="term" value="C:centrosome"/>
    <property type="evidence" value="ECO:0007669"/>
    <property type="project" value="TreeGrafter"/>
</dbReference>
<proteinExistence type="predicted"/>
<feature type="region of interest" description="Disordered" evidence="2">
    <location>
        <begin position="17"/>
        <end position="84"/>
    </location>
</feature>